<evidence type="ECO:0000256" key="3">
    <source>
        <dbReference type="ARBA" id="ARBA00022475"/>
    </source>
</evidence>
<comment type="caution">
    <text evidence="9">The sequence shown here is derived from an EMBL/GenBank/DDBJ whole genome shotgun (WGS) entry which is preliminary data.</text>
</comment>
<keyword evidence="6 7" id="KW-0472">Membrane</keyword>
<evidence type="ECO:0000256" key="2">
    <source>
        <dbReference type="ARBA" id="ARBA00010792"/>
    </source>
</evidence>
<evidence type="ECO:0000256" key="5">
    <source>
        <dbReference type="ARBA" id="ARBA00022989"/>
    </source>
</evidence>
<comment type="subcellular location">
    <subcellularLocation>
        <location evidence="1">Cell membrane</location>
        <topology evidence="1">Multi-pass membrane protein</topology>
    </subcellularLocation>
</comment>
<keyword evidence="10" id="KW-1185">Reference proteome</keyword>
<evidence type="ECO:0000313" key="9">
    <source>
        <dbReference type="EMBL" id="GGF37767.1"/>
    </source>
</evidence>
<dbReference type="InterPro" id="IPR032816">
    <property type="entry name" value="VTT_dom"/>
</dbReference>
<feature type="transmembrane region" description="Helical" evidence="7">
    <location>
        <begin position="124"/>
        <end position="150"/>
    </location>
</feature>
<keyword evidence="4 7" id="KW-0812">Transmembrane</keyword>
<reference evidence="9" key="1">
    <citation type="journal article" date="2014" name="Int. J. Syst. Evol. Microbiol.">
        <title>Complete genome sequence of Corynebacterium casei LMG S-19264T (=DSM 44701T), isolated from a smear-ripened cheese.</title>
        <authorList>
            <consortium name="US DOE Joint Genome Institute (JGI-PGF)"/>
            <person name="Walter F."/>
            <person name="Albersmeier A."/>
            <person name="Kalinowski J."/>
            <person name="Ruckert C."/>
        </authorList>
    </citation>
    <scope>NUCLEOTIDE SEQUENCE</scope>
    <source>
        <strain evidence="9">CGMCC 1.16067</strain>
    </source>
</reference>
<dbReference type="AlphaFoldDB" id="A0A917F121"/>
<keyword evidence="5 7" id="KW-1133">Transmembrane helix</keyword>
<name>A0A917F121_9ACTN</name>
<feature type="transmembrane region" description="Helical" evidence="7">
    <location>
        <begin position="41"/>
        <end position="59"/>
    </location>
</feature>
<dbReference type="InterPro" id="IPR051311">
    <property type="entry name" value="DedA_domain"/>
</dbReference>
<accession>A0A917F121</accession>
<organism evidence="9 10">
    <name type="scientific">Marmoricola endophyticus</name>
    <dbReference type="NCBI Taxonomy" id="2040280"/>
    <lineage>
        <taxon>Bacteria</taxon>
        <taxon>Bacillati</taxon>
        <taxon>Actinomycetota</taxon>
        <taxon>Actinomycetes</taxon>
        <taxon>Propionibacteriales</taxon>
        <taxon>Nocardioidaceae</taxon>
        <taxon>Marmoricola</taxon>
    </lineage>
</organism>
<dbReference type="GO" id="GO:0005886">
    <property type="term" value="C:plasma membrane"/>
    <property type="evidence" value="ECO:0007669"/>
    <property type="project" value="UniProtKB-SubCell"/>
</dbReference>
<evidence type="ECO:0000256" key="6">
    <source>
        <dbReference type="ARBA" id="ARBA00023136"/>
    </source>
</evidence>
<dbReference type="Proteomes" id="UP000649179">
    <property type="component" value="Unassembled WGS sequence"/>
</dbReference>
<gene>
    <name evidence="9" type="ORF">GCM10011519_09140</name>
</gene>
<dbReference type="PANTHER" id="PTHR42709:SF6">
    <property type="entry name" value="UNDECAPRENYL PHOSPHATE TRANSPORTER A"/>
    <property type="match status" value="1"/>
</dbReference>
<dbReference type="EMBL" id="BMKQ01000001">
    <property type="protein sequence ID" value="GGF37767.1"/>
    <property type="molecule type" value="Genomic_DNA"/>
</dbReference>
<proteinExistence type="inferred from homology"/>
<feature type="domain" description="VTT" evidence="8">
    <location>
        <begin position="36"/>
        <end position="143"/>
    </location>
</feature>
<comment type="similarity">
    <text evidence="2">Belongs to the DedA family.</text>
</comment>
<reference evidence="9" key="2">
    <citation type="submission" date="2020-09" db="EMBL/GenBank/DDBJ databases">
        <authorList>
            <person name="Sun Q."/>
            <person name="Zhou Y."/>
        </authorList>
    </citation>
    <scope>NUCLEOTIDE SEQUENCE</scope>
    <source>
        <strain evidence="9">CGMCC 1.16067</strain>
    </source>
</reference>
<evidence type="ECO:0000259" key="8">
    <source>
        <dbReference type="Pfam" id="PF09335"/>
    </source>
</evidence>
<dbReference type="PANTHER" id="PTHR42709">
    <property type="entry name" value="ALKALINE PHOSPHATASE LIKE PROTEIN"/>
    <property type="match status" value="1"/>
</dbReference>
<protein>
    <recommendedName>
        <fullName evidence="8">VTT domain-containing protein</fullName>
    </recommendedName>
</protein>
<feature type="transmembrane region" description="Helical" evidence="7">
    <location>
        <begin position="97"/>
        <end position="118"/>
    </location>
</feature>
<evidence type="ECO:0000256" key="1">
    <source>
        <dbReference type="ARBA" id="ARBA00004651"/>
    </source>
</evidence>
<evidence type="ECO:0000256" key="4">
    <source>
        <dbReference type="ARBA" id="ARBA00022692"/>
    </source>
</evidence>
<dbReference type="RefSeq" id="WP_188778634.1">
    <property type="nucleotide sequence ID" value="NZ_BMKQ01000001.1"/>
</dbReference>
<sequence length="151" mass="16520">MKLLLLTLGYGILSSAVPLFNMEAYIVLAYARSDAAAWEVALVGSLGMNLGKLVWYYLARGSMQAPFLQRRLQSPRRKAQLEKWTARMQARPGTAGVLTFGSALIGVPPFFVMAIVAGTLRMNVVVFFLAGLAGRTLFFWAILGGAHLILR</sequence>
<evidence type="ECO:0000256" key="7">
    <source>
        <dbReference type="SAM" id="Phobius"/>
    </source>
</evidence>
<dbReference type="Pfam" id="PF09335">
    <property type="entry name" value="VTT_dom"/>
    <property type="match status" value="1"/>
</dbReference>
<keyword evidence="3" id="KW-1003">Cell membrane</keyword>
<evidence type="ECO:0000313" key="10">
    <source>
        <dbReference type="Proteomes" id="UP000649179"/>
    </source>
</evidence>